<keyword evidence="2" id="KW-0472">Membrane</keyword>
<feature type="region of interest" description="Disordered" evidence="1">
    <location>
        <begin position="174"/>
        <end position="235"/>
    </location>
</feature>
<feature type="compositionally biased region" description="Basic and acidic residues" evidence="1">
    <location>
        <begin position="216"/>
        <end position="235"/>
    </location>
</feature>
<evidence type="ECO:0000256" key="1">
    <source>
        <dbReference type="SAM" id="MobiDB-lite"/>
    </source>
</evidence>
<keyword evidence="4" id="KW-1185">Reference proteome</keyword>
<sequence length="515" mass="58442">MSKHGGYIAIPTEQTESLPTKKKNAIEECVVTTNGDNVTYTFGSRCCEHQHIFKWICCGCFTASVLSILIVVIILLAAAPATYETTEIFDPPDVFLYGGSFEARDFMNELLTKFGCSNSIWDQKLRCLDMHHRHPNHFMGNHRNNIEEYRELPTHHRGPIFNDDAPIPPENHRELPTHHRGPIFNDDAPIPPENHRELPTHNRGPIFNDDAPIPPENHRELPTHRRYHPHTDMTTDTTKDLMVNRVQIFTFLPEEFGKFELSIADRFMHHGGQVVVRQALNSTEHHVSVNVTLLASSEDALQAVKATVDDRWGTFSVNVKRKHPRHHKDHINKHGRLSYKVDIEFPANLWHYDMVKLHLRHADIVQTKNLNVKFHEFEVGVGRGAIVTQDLHASQIRVGVLDGHIRGGFSPSMDFIAACLHGTSNVTILQNEDFTTMTAFAIHGDSYLSISDKFSGPFTVEQATLGHNQLVSARNDVNMMLYEASQQRWSGVLNDGIVSRLMVRSQNGEAGLQFY</sequence>
<reference evidence="3" key="1">
    <citation type="submission" date="2020-01" db="EMBL/GenBank/DDBJ databases">
        <title>Genome Sequencing of Three Apophysomyces-Like Fungal Strains Confirms a Novel Fungal Genus in the Mucoromycota with divergent Burkholderia-like Endosymbiotic Bacteria.</title>
        <authorList>
            <person name="Stajich J.E."/>
            <person name="Macias A.M."/>
            <person name="Carter-House D."/>
            <person name="Lovett B."/>
            <person name="Kasson L.R."/>
            <person name="Berry K."/>
            <person name="Grigoriev I."/>
            <person name="Chang Y."/>
            <person name="Spatafora J."/>
            <person name="Kasson M.T."/>
        </authorList>
    </citation>
    <scope>NUCLEOTIDE SEQUENCE</scope>
    <source>
        <strain evidence="3">NRRL A-21654</strain>
    </source>
</reference>
<comment type="caution">
    <text evidence="3">The sequence shown here is derived from an EMBL/GenBank/DDBJ whole genome shotgun (WGS) entry which is preliminary data.</text>
</comment>
<proteinExistence type="predicted"/>
<dbReference type="EMBL" id="JABAYA010000107">
    <property type="protein sequence ID" value="KAF7724952.1"/>
    <property type="molecule type" value="Genomic_DNA"/>
</dbReference>
<keyword evidence="2" id="KW-0812">Transmembrane</keyword>
<accession>A0A8H7EP53</accession>
<keyword evidence="2" id="KW-1133">Transmembrane helix</keyword>
<evidence type="ECO:0000256" key="2">
    <source>
        <dbReference type="SAM" id="Phobius"/>
    </source>
</evidence>
<name>A0A8H7EP53_9FUNG</name>
<organism evidence="3 4">
    <name type="scientific">Apophysomyces ossiformis</name>
    <dbReference type="NCBI Taxonomy" id="679940"/>
    <lineage>
        <taxon>Eukaryota</taxon>
        <taxon>Fungi</taxon>
        <taxon>Fungi incertae sedis</taxon>
        <taxon>Mucoromycota</taxon>
        <taxon>Mucoromycotina</taxon>
        <taxon>Mucoromycetes</taxon>
        <taxon>Mucorales</taxon>
        <taxon>Mucorineae</taxon>
        <taxon>Mucoraceae</taxon>
        <taxon>Apophysomyces</taxon>
    </lineage>
</organism>
<protein>
    <submittedName>
        <fullName evidence="3">Uncharacterized protein</fullName>
    </submittedName>
</protein>
<gene>
    <name evidence="3" type="ORF">EC973_000533</name>
</gene>
<dbReference type="OrthoDB" id="2244878at2759"/>
<dbReference type="AlphaFoldDB" id="A0A8H7EP53"/>
<evidence type="ECO:0000313" key="4">
    <source>
        <dbReference type="Proteomes" id="UP000605846"/>
    </source>
</evidence>
<dbReference type="Proteomes" id="UP000605846">
    <property type="component" value="Unassembled WGS sequence"/>
</dbReference>
<feature type="transmembrane region" description="Helical" evidence="2">
    <location>
        <begin position="52"/>
        <end position="79"/>
    </location>
</feature>
<evidence type="ECO:0000313" key="3">
    <source>
        <dbReference type="EMBL" id="KAF7724952.1"/>
    </source>
</evidence>